<evidence type="ECO:0000313" key="2">
    <source>
        <dbReference type="EMBL" id="PQJ12337.1"/>
    </source>
</evidence>
<keyword evidence="1" id="KW-1133">Transmembrane helix</keyword>
<dbReference type="EMBL" id="PPSL01000001">
    <property type="protein sequence ID" value="PQJ12337.1"/>
    <property type="molecule type" value="Genomic_DNA"/>
</dbReference>
<name>A0A2S7T0E6_9BACT</name>
<reference evidence="2 3" key="1">
    <citation type="submission" date="2018-01" db="EMBL/GenBank/DDBJ databases">
        <title>A novel member of the phylum Bacteroidetes isolated from glacier ice.</title>
        <authorList>
            <person name="Liu Q."/>
            <person name="Xin Y.-H."/>
        </authorList>
    </citation>
    <scope>NUCLEOTIDE SEQUENCE [LARGE SCALE GENOMIC DNA]</scope>
    <source>
        <strain evidence="2 3">RB1R16</strain>
    </source>
</reference>
<keyword evidence="1" id="KW-0812">Transmembrane</keyword>
<comment type="caution">
    <text evidence="2">The sequence shown here is derived from an EMBL/GenBank/DDBJ whole genome shotgun (WGS) entry which is preliminary data.</text>
</comment>
<proteinExistence type="predicted"/>
<evidence type="ECO:0000256" key="1">
    <source>
        <dbReference type="SAM" id="Phobius"/>
    </source>
</evidence>
<keyword evidence="1" id="KW-0472">Membrane</keyword>
<feature type="transmembrane region" description="Helical" evidence="1">
    <location>
        <begin position="37"/>
        <end position="56"/>
    </location>
</feature>
<sequence>MNLFCVLGITPIGIAFALIKKPQYKLAELFNFYRDMYWAWTYCIYIAFALIIWIQVEMIYLQSVHWSHTLYMLWAIIYPFCCIVAEGEKLLQKIVTISLPIYKVITSHLIVLPSRLF</sequence>
<accession>A0A2S7T0E6</accession>
<protein>
    <submittedName>
        <fullName evidence="2">Uncharacterized protein</fullName>
    </submittedName>
</protein>
<evidence type="ECO:0000313" key="3">
    <source>
        <dbReference type="Proteomes" id="UP000239872"/>
    </source>
</evidence>
<dbReference type="AlphaFoldDB" id="A0A2S7T0E6"/>
<organism evidence="2 3">
    <name type="scientific">Flavipsychrobacter stenotrophus</name>
    <dbReference type="NCBI Taxonomy" id="2077091"/>
    <lineage>
        <taxon>Bacteria</taxon>
        <taxon>Pseudomonadati</taxon>
        <taxon>Bacteroidota</taxon>
        <taxon>Chitinophagia</taxon>
        <taxon>Chitinophagales</taxon>
        <taxon>Chitinophagaceae</taxon>
        <taxon>Flavipsychrobacter</taxon>
    </lineage>
</organism>
<dbReference type="Proteomes" id="UP000239872">
    <property type="component" value="Unassembled WGS sequence"/>
</dbReference>
<gene>
    <name evidence="2" type="ORF">CJD36_000860</name>
</gene>
<keyword evidence="3" id="KW-1185">Reference proteome</keyword>